<keyword evidence="1" id="KW-0472">Membrane</keyword>
<evidence type="ECO:0000313" key="3">
    <source>
        <dbReference type="Proteomes" id="UP000708576"/>
    </source>
</evidence>
<protein>
    <submittedName>
        <fullName evidence="2">Uncharacterized protein</fullName>
    </submittedName>
</protein>
<dbReference type="Proteomes" id="UP000708576">
    <property type="component" value="Unassembled WGS sequence"/>
</dbReference>
<comment type="caution">
    <text evidence="2">The sequence shown here is derived from an EMBL/GenBank/DDBJ whole genome shotgun (WGS) entry which is preliminary data.</text>
</comment>
<feature type="transmembrane region" description="Helical" evidence="1">
    <location>
        <begin position="51"/>
        <end position="67"/>
    </location>
</feature>
<feature type="transmembrane region" description="Helical" evidence="1">
    <location>
        <begin position="116"/>
        <end position="133"/>
    </location>
</feature>
<dbReference type="RefSeq" id="WP_212215016.1">
    <property type="nucleotide sequence ID" value="NZ_JAGUCO010000003.1"/>
</dbReference>
<gene>
    <name evidence="2" type="ORF">KEM10_06445</name>
</gene>
<evidence type="ECO:0000256" key="1">
    <source>
        <dbReference type="SAM" id="Phobius"/>
    </source>
</evidence>
<evidence type="ECO:0000313" key="2">
    <source>
        <dbReference type="EMBL" id="MBS2097914.1"/>
    </source>
</evidence>
<accession>A0ABS5JTP2</accession>
<reference evidence="2 3" key="1">
    <citation type="journal article" date="2015" name="Int. J. Syst. Evol. Microbiol.">
        <title>Carboxylicivirga linearis sp. nov., isolated from a sea cucumber culture pond.</title>
        <authorList>
            <person name="Wang F.Q."/>
            <person name="Zhou Y.X."/>
            <person name="Lin X.Z."/>
            <person name="Chen G.J."/>
            <person name="Du Z.J."/>
        </authorList>
    </citation>
    <scope>NUCLEOTIDE SEQUENCE [LARGE SCALE GENOMIC DNA]</scope>
    <source>
        <strain evidence="2 3">FB218</strain>
    </source>
</reference>
<name>A0ABS5JTP2_9BACT</name>
<dbReference type="EMBL" id="JAGUCO010000003">
    <property type="protein sequence ID" value="MBS2097914.1"/>
    <property type="molecule type" value="Genomic_DNA"/>
</dbReference>
<feature type="transmembrane region" description="Helical" evidence="1">
    <location>
        <begin position="12"/>
        <end position="31"/>
    </location>
</feature>
<proteinExistence type="predicted"/>
<sequence>MGSNKSIKQIQLIYFAIVVMLAFFAGFAFYFVSSVGKVSGFDFGMETNLKSLNILLALVGIPASYMFHKRKVSHIDPDLPYERKIMQYRTAFFIKMTTLEGLSLISILIYLTTGEINQLIVFGLLYLFILLNYPSVKAIDKDLENNNNDQ</sequence>
<keyword evidence="1" id="KW-1133">Transmembrane helix</keyword>
<keyword evidence="1" id="KW-0812">Transmembrane</keyword>
<feature type="transmembrane region" description="Helical" evidence="1">
    <location>
        <begin position="88"/>
        <end position="110"/>
    </location>
</feature>
<keyword evidence="3" id="KW-1185">Reference proteome</keyword>
<organism evidence="2 3">
    <name type="scientific">Carboxylicivirga linearis</name>
    <dbReference type="NCBI Taxonomy" id="1628157"/>
    <lineage>
        <taxon>Bacteria</taxon>
        <taxon>Pseudomonadati</taxon>
        <taxon>Bacteroidota</taxon>
        <taxon>Bacteroidia</taxon>
        <taxon>Marinilabiliales</taxon>
        <taxon>Marinilabiliaceae</taxon>
        <taxon>Carboxylicivirga</taxon>
    </lineage>
</organism>